<comment type="caution">
    <text evidence="5">The sequence shown here is derived from an EMBL/GenBank/DDBJ whole genome shotgun (WGS) entry which is preliminary data.</text>
</comment>
<proteinExistence type="predicted"/>
<feature type="domain" description="AB hydrolase-1" evidence="4">
    <location>
        <begin position="24"/>
        <end position="231"/>
    </location>
</feature>
<evidence type="ECO:0000259" key="4">
    <source>
        <dbReference type="Pfam" id="PF12697"/>
    </source>
</evidence>
<dbReference type="PANTHER" id="PTHR16138">
    <property type="entry name" value="MYCOPHENOLIC ACID ACYL-GLUCURONIDE ESTERASE, MITOCHONDRIAL"/>
    <property type="match status" value="1"/>
</dbReference>
<dbReference type="Pfam" id="PF12697">
    <property type="entry name" value="Abhydrolase_6"/>
    <property type="match status" value="1"/>
</dbReference>
<evidence type="ECO:0000256" key="3">
    <source>
        <dbReference type="ARBA" id="ARBA00022946"/>
    </source>
</evidence>
<evidence type="ECO:0000256" key="1">
    <source>
        <dbReference type="ARBA" id="ARBA00012423"/>
    </source>
</evidence>
<organism evidence="5 6">
    <name type="scientific">Falsiroseomonas tokyonensis</name>
    <dbReference type="NCBI Taxonomy" id="430521"/>
    <lineage>
        <taxon>Bacteria</taxon>
        <taxon>Pseudomonadati</taxon>
        <taxon>Pseudomonadota</taxon>
        <taxon>Alphaproteobacteria</taxon>
        <taxon>Acetobacterales</taxon>
        <taxon>Roseomonadaceae</taxon>
        <taxon>Falsiroseomonas</taxon>
    </lineage>
</organism>
<dbReference type="Proteomes" id="UP001595420">
    <property type="component" value="Unassembled WGS sequence"/>
</dbReference>
<dbReference type="RefSeq" id="WP_216835600.1">
    <property type="nucleotide sequence ID" value="NZ_JAFNJS010000002.1"/>
</dbReference>
<dbReference type="InterPro" id="IPR000073">
    <property type="entry name" value="AB_hydrolase_1"/>
</dbReference>
<accession>A0ABV7BSJ5</accession>
<sequence length="247" mass="26971">MREETGRLDGRLAWARLDGRGPGLVFLPGFRSDMQGSKALALRDHCAATGRAFLRFDYSGHGESAGRFEDGTIGQWAADALAVFDALTTGPQLLVGSSMGGWIGLLLARQRRDRLAGFIGLAPAPDFSELLMWPAFSEAQRAELMQRGVIHLPSQYGEPTPVTRALIEDGRHQSVLSAPLDLPCPVRILQGMADPDVPWQHALRLVEALTGGDVRLHLIKDGDHRLSRPEDLRLLTETVESLLEPPA</sequence>
<evidence type="ECO:0000313" key="5">
    <source>
        <dbReference type="EMBL" id="MFC2999533.1"/>
    </source>
</evidence>
<dbReference type="InterPro" id="IPR052382">
    <property type="entry name" value="ABHD10_acyl-thioesterase"/>
</dbReference>
<evidence type="ECO:0000313" key="6">
    <source>
        <dbReference type="Proteomes" id="UP001595420"/>
    </source>
</evidence>
<dbReference type="PANTHER" id="PTHR16138:SF7">
    <property type="entry name" value="PALMITOYL-PROTEIN THIOESTERASE ABHD10, MITOCHONDRIAL"/>
    <property type="match status" value="1"/>
</dbReference>
<name>A0ABV7BSJ5_9PROT</name>
<dbReference type="EMBL" id="JBHRSB010000002">
    <property type="protein sequence ID" value="MFC2999533.1"/>
    <property type="molecule type" value="Genomic_DNA"/>
</dbReference>
<dbReference type="GO" id="GO:0016787">
    <property type="term" value="F:hydrolase activity"/>
    <property type="evidence" value="ECO:0007669"/>
    <property type="project" value="UniProtKB-KW"/>
</dbReference>
<reference evidence="6" key="1">
    <citation type="journal article" date="2019" name="Int. J. Syst. Evol. Microbiol.">
        <title>The Global Catalogue of Microorganisms (GCM) 10K type strain sequencing project: providing services to taxonomists for standard genome sequencing and annotation.</title>
        <authorList>
            <consortium name="The Broad Institute Genomics Platform"/>
            <consortium name="The Broad Institute Genome Sequencing Center for Infectious Disease"/>
            <person name="Wu L."/>
            <person name="Ma J."/>
        </authorList>
    </citation>
    <scope>NUCLEOTIDE SEQUENCE [LARGE SCALE GENOMIC DNA]</scope>
    <source>
        <strain evidence="6">CGMCC 1.16855</strain>
    </source>
</reference>
<gene>
    <name evidence="5" type="ORF">ACFOD3_06490</name>
</gene>
<keyword evidence="2 5" id="KW-0378">Hydrolase</keyword>
<protein>
    <recommendedName>
        <fullName evidence="1">palmitoyl-protein hydrolase</fullName>
        <ecNumber evidence="1">3.1.2.22</ecNumber>
    </recommendedName>
</protein>
<keyword evidence="3" id="KW-0809">Transit peptide</keyword>
<evidence type="ECO:0000256" key="2">
    <source>
        <dbReference type="ARBA" id="ARBA00022801"/>
    </source>
</evidence>
<keyword evidence="6" id="KW-1185">Reference proteome</keyword>
<dbReference type="EC" id="3.1.2.22" evidence="1"/>